<sequence>MILKRFRNELIILLALIFALSAFFYKISARDAVSNKKDNIEKTIAEISRVSELKKLWSSKQIAKDANGLKTIVAKNKVKLFKKTGEKVTVSYSGLDIKELNKITKKIMNRAFQITKLKVTHNGSQSYSMELTCRW</sequence>
<gene>
    <name evidence="1" type="ORF">MNB_SV-12-1016</name>
</gene>
<dbReference type="AlphaFoldDB" id="A0A1W1C2X9"/>
<reference evidence="1" key="1">
    <citation type="submission" date="2016-10" db="EMBL/GenBank/DDBJ databases">
        <authorList>
            <person name="de Groot N.N."/>
        </authorList>
    </citation>
    <scope>NUCLEOTIDE SEQUENCE</scope>
</reference>
<protein>
    <submittedName>
        <fullName evidence="1">Uncharacterized protein</fullName>
    </submittedName>
</protein>
<proteinExistence type="predicted"/>
<organism evidence="1">
    <name type="scientific">hydrothermal vent metagenome</name>
    <dbReference type="NCBI Taxonomy" id="652676"/>
    <lineage>
        <taxon>unclassified sequences</taxon>
        <taxon>metagenomes</taxon>
        <taxon>ecological metagenomes</taxon>
    </lineage>
</organism>
<evidence type="ECO:0000313" key="1">
    <source>
        <dbReference type="EMBL" id="SFV60136.1"/>
    </source>
</evidence>
<dbReference type="EMBL" id="FPHE01000095">
    <property type="protein sequence ID" value="SFV60136.1"/>
    <property type="molecule type" value="Genomic_DNA"/>
</dbReference>
<name>A0A1W1C2X9_9ZZZZ</name>
<accession>A0A1W1C2X9</accession>